<name>A0A645JFX2_9ZZZZ</name>
<protein>
    <submittedName>
        <fullName evidence="2">Uncharacterized protein</fullName>
    </submittedName>
</protein>
<proteinExistence type="predicted"/>
<organism evidence="2">
    <name type="scientific">bioreactor metagenome</name>
    <dbReference type="NCBI Taxonomy" id="1076179"/>
    <lineage>
        <taxon>unclassified sequences</taxon>
        <taxon>metagenomes</taxon>
        <taxon>ecological metagenomes</taxon>
    </lineage>
</organism>
<dbReference type="AlphaFoldDB" id="A0A645JFX2"/>
<comment type="caution">
    <text evidence="2">The sequence shown here is derived from an EMBL/GenBank/DDBJ whole genome shotgun (WGS) entry which is preliminary data.</text>
</comment>
<dbReference type="EMBL" id="VSSQ01133019">
    <property type="protein sequence ID" value="MPN59244.1"/>
    <property type="molecule type" value="Genomic_DNA"/>
</dbReference>
<sequence>MAGKAEEAGGLAPAKDDNAARRKIGRQDGSVFNWLDY</sequence>
<accession>A0A645JFX2</accession>
<evidence type="ECO:0000256" key="1">
    <source>
        <dbReference type="SAM" id="MobiDB-lite"/>
    </source>
</evidence>
<evidence type="ECO:0000313" key="2">
    <source>
        <dbReference type="EMBL" id="MPN59244.1"/>
    </source>
</evidence>
<reference evidence="2" key="1">
    <citation type="submission" date="2019-08" db="EMBL/GenBank/DDBJ databases">
        <authorList>
            <person name="Kucharzyk K."/>
            <person name="Murdoch R.W."/>
            <person name="Higgins S."/>
            <person name="Loffler F."/>
        </authorList>
    </citation>
    <scope>NUCLEOTIDE SEQUENCE</scope>
</reference>
<gene>
    <name evidence="2" type="ORF">SDC9_206965</name>
</gene>
<feature type="region of interest" description="Disordered" evidence="1">
    <location>
        <begin position="1"/>
        <end position="23"/>
    </location>
</feature>